<evidence type="ECO:0008006" key="3">
    <source>
        <dbReference type="Google" id="ProtNLM"/>
    </source>
</evidence>
<dbReference type="InterPro" id="IPR011009">
    <property type="entry name" value="Kinase-like_dom_sf"/>
</dbReference>
<gene>
    <name evidence="1" type="ORF">WOLCODRAFT_157980</name>
</gene>
<reference evidence="1 2" key="1">
    <citation type="journal article" date="2012" name="Science">
        <title>The Paleozoic origin of enzymatic lignin decomposition reconstructed from 31 fungal genomes.</title>
        <authorList>
            <person name="Floudas D."/>
            <person name="Binder M."/>
            <person name="Riley R."/>
            <person name="Barry K."/>
            <person name="Blanchette R.A."/>
            <person name="Henrissat B."/>
            <person name="Martinez A.T."/>
            <person name="Otillar R."/>
            <person name="Spatafora J.W."/>
            <person name="Yadav J.S."/>
            <person name="Aerts A."/>
            <person name="Benoit I."/>
            <person name="Boyd A."/>
            <person name="Carlson A."/>
            <person name="Copeland A."/>
            <person name="Coutinho P.M."/>
            <person name="de Vries R.P."/>
            <person name="Ferreira P."/>
            <person name="Findley K."/>
            <person name="Foster B."/>
            <person name="Gaskell J."/>
            <person name="Glotzer D."/>
            <person name="Gorecki P."/>
            <person name="Heitman J."/>
            <person name="Hesse C."/>
            <person name="Hori C."/>
            <person name="Igarashi K."/>
            <person name="Jurgens J.A."/>
            <person name="Kallen N."/>
            <person name="Kersten P."/>
            <person name="Kohler A."/>
            <person name="Kuees U."/>
            <person name="Kumar T.K.A."/>
            <person name="Kuo A."/>
            <person name="LaButti K."/>
            <person name="Larrondo L.F."/>
            <person name="Lindquist E."/>
            <person name="Ling A."/>
            <person name="Lombard V."/>
            <person name="Lucas S."/>
            <person name="Lundell T."/>
            <person name="Martin R."/>
            <person name="McLaughlin D.J."/>
            <person name="Morgenstern I."/>
            <person name="Morin E."/>
            <person name="Murat C."/>
            <person name="Nagy L.G."/>
            <person name="Nolan M."/>
            <person name="Ohm R.A."/>
            <person name="Patyshakuliyeva A."/>
            <person name="Rokas A."/>
            <person name="Ruiz-Duenas F.J."/>
            <person name="Sabat G."/>
            <person name="Salamov A."/>
            <person name="Samejima M."/>
            <person name="Schmutz J."/>
            <person name="Slot J.C."/>
            <person name="St John F."/>
            <person name="Stenlid J."/>
            <person name="Sun H."/>
            <person name="Sun S."/>
            <person name="Syed K."/>
            <person name="Tsang A."/>
            <person name="Wiebenga A."/>
            <person name="Young D."/>
            <person name="Pisabarro A."/>
            <person name="Eastwood D.C."/>
            <person name="Martin F."/>
            <person name="Cullen D."/>
            <person name="Grigoriev I.V."/>
            <person name="Hibbett D.S."/>
        </authorList>
    </citation>
    <scope>NUCLEOTIDE SEQUENCE [LARGE SCALE GENOMIC DNA]</scope>
    <source>
        <strain evidence="1 2">MD-104</strain>
    </source>
</reference>
<proteinExistence type="predicted"/>
<evidence type="ECO:0000313" key="2">
    <source>
        <dbReference type="Proteomes" id="UP000218811"/>
    </source>
</evidence>
<dbReference type="SUPFAM" id="SSF56112">
    <property type="entry name" value="Protein kinase-like (PK-like)"/>
    <property type="match status" value="1"/>
</dbReference>
<keyword evidence="2" id="KW-1185">Reference proteome</keyword>
<organism evidence="1 2">
    <name type="scientific">Wolfiporia cocos (strain MD-104)</name>
    <name type="common">Brown rot fungus</name>
    <dbReference type="NCBI Taxonomy" id="742152"/>
    <lineage>
        <taxon>Eukaryota</taxon>
        <taxon>Fungi</taxon>
        <taxon>Dikarya</taxon>
        <taxon>Basidiomycota</taxon>
        <taxon>Agaricomycotina</taxon>
        <taxon>Agaricomycetes</taxon>
        <taxon>Polyporales</taxon>
        <taxon>Phaeolaceae</taxon>
        <taxon>Wolfiporia</taxon>
    </lineage>
</organism>
<dbReference type="Proteomes" id="UP000218811">
    <property type="component" value="Unassembled WGS sequence"/>
</dbReference>
<protein>
    <recommendedName>
        <fullName evidence="3">Protein kinase domain-containing protein</fullName>
    </recommendedName>
</protein>
<dbReference type="Gene3D" id="1.10.510.10">
    <property type="entry name" value="Transferase(Phosphotransferase) domain 1"/>
    <property type="match status" value="1"/>
</dbReference>
<dbReference type="EMBL" id="KB467920">
    <property type="protein sequence ID" value="PCH37270.1"/>
    <property type="molecule type" value="Genomic_DNA"/>
</dbReference>
<sequence length="399" mass="44809">MFLELVANTDSIPDSDALDTARKLLEDSSKFHPDEGTRQKKINDLLAKFLAHDIVSMRLSDSSSNDGMIRVHCQKIHVNAGPLFLEYKSEPDSVSAEPCMQAAFRYARYYLVKAEDLLKYCCCPSFTLAIAGPSLQVSGVVIIDEMLVQDLMHPLCLKDAALPPQHFLHVARVLDALKVCTQQLHSLYEGLEKPLPQSARHLLPSFTSYTNAEGQDVRIEYLGRVRPKEESSRRALFVAETEGGKKEKVVVKFVHQYGERRHWLLAKEGLAPALHYFASLGGGTYVVVMEFVTGDTVFQANSKSLSPDVLADIERAVKLLHDNNLVFGDLREPNIMVVKREDGKDGAMLIDFDWCGEDREARYPLQLNKGLGWHGEVVCGGIIMKEHDLHMLSKIQRKF</sequence>
<dbReference type="AlphaFoldDB" id="A0A2H3J4V8"/>
<accession>A0A2H3J4V8</accession>
<dbReference type="OrthoDB" id="2803426at2759"/>
<dbReference type="OMA" id="CCATILI"/>
<name>A0A2H3J4V8_WOLCO</name>
<dbReference type="STRING" id="742152.A0A2H3J4V8"/>
<evidence type="ECO:0000313" key="1">
    <source>
        <dbReference type="EMBL" id="PCH37270.1"/>
    </source>
</evidence>